<accession>A0A8S5N9S4</accession>
<organism evidence="1">
    <name type="scientific">Siphoviridae sp. ct8hR1</name>
    <dbReference type="NCBI Taxonomy" id="2826172"/>
    <lineage>
        <taxon>Viruses</taxon>
        <taxon>Duplodnaviria</taxon>
        <taxon>Heunggongvirae</taxon>
        <taxon>Uroviricota</taxon>
        <taxon>Caudoviricetes</taxon>
    </lineage>
</organism>
<sequence>MSDMLKSFVKKELEEQIKNKYSHIKYPAGMYAKVVQVIKKNDALEYVLRILDKNLNEDSSFAEIPGVRTELELNKGDIAVILLLYGGSQVWVIGRQTA</sequence>
<protein>
    <submittedName>
        <fullName evidence="1">Uncharacterized protein</fullName>
    </submittedName>
</protein>
<evidence type="ECO:0000313" key="1">
    <source>
        <dbReference type="EMBL" id="DAD91438.1"/>
    </source>
</evidence>
<proteinExistence type="predicted"/>
<dbReference type="EMBL" id="BK015113">
    <property type="protein sequence ID" value="DAD91438.1"/>
    <property type="molecule type" value="Genomic_DNA"/>
</dbReference>
<reference evidence="1" key="1">
    <citation type="journal article" date="2021" name="Proc. Natl. Acad. Sci. U.S.A.">
        <title>A Catalog of Tens of Thousands of Viruses from Human Metagenomes Reveals Hidden Associations with Chronic Diseases.</title>
        <authorList>
            <person name="Tisza M.J."/>
            <person name="Buck C.B."/>
        </authorList>
    </citation>
    <scope>NUCLEOTIDE SEQUENCE</scope>
    <source>
        <strain evidence="1">Ct8hR1</strain>
    </source>
</reference>
<name>A0A8S5N9S4_9CAUD</name>